<sequence length="442" mass="49095">MKRAPSTLAPVENVVTTYSRSQLSDEVLLRQLKASFARERFHTAALLADLAEVDARKLYRSAGYPHMSAYCMDEFGLPKDAAYKRIQAARTAREFPVMFELLADGRLNLSGVCLLAPHLTDANAAELLDEASGKKKAEIEVLLARRFPRSEAMPLVEVVAGASGSLAPGQVEMGSPEDDQPSAGPLAPGQVALRRSKSEPIADQRYSVQFTMSQSTHEKLQYAQSLLSHRIPSGDLSAVLDRVLDLAISRLEKQKFAATDKPRSAARVSSNQRHIPAHARRAVWQRDGGRCTFVSAKGHRCEARDHLEYDHVVPVARGGRATIDNLRLRCRAHNQYAAEREFGDAFMDRKRRAARSAEERSAAGEREAEERKKEQVRERMGQVVHCLRQLGYRPDQARRAAEFSDSLCQASLEDRVKRALSYFAPRVVSRSGAFSQPANCDA</sequence>
<dbReference type="Pfam" id="PF01844">
    <property type="entry name" value="HNH"/>
    <property type="match status" value="1"/>
</dbReference>
<dbReference type="InterPro" id="IPR002711">
    <property type="entry name" value="HNH"/>
</dbReference>
<evidence type="ECO:0000256" key="1">
    <source>
        <dbReference type="SAM" id="MobiDB-lite"/>
    </source>
</evidence>
<proteinExistence type="predicted"/>
<feature type="region of interest" description="Disordered" evidence="1">
    <location>
        <begin position="167"/>
        <end position="188"/>
    </location>
</feature>
<dbReference type="InterPro" id="IPR003615">
    <property type="entry name" value="HNH_nuc"/>
</dbReference>
<dbReference type="GO" id="GO:0004519">
    <property type="term" value="F:endonuclease activity"/>
    <property type="evidence" value="ECO:0007669"/>
    <property type="project" value="UniProtKB-KW"/>
</dbReference>
<name>A0A538U1J3_UNCEI</name>
<evidence type="ECO:0000259" key="2">
    <source>
        <dbReference type="SMART" id="SM00507"/>
    </source>
</evidence>
<dbReference type="GO" id="GO:0003676">
    <property type="term" value="F:nucleic acid binding"/>
    <property type="evidence" value="ECO:0007669"/>
    <property type="project" value="InterPro"/>
</dbReference>
<dbReference type="Gene3D" id="1.10.30.50">
    <property type="match status" value="1"/>
</dbReference>
<dbReference type="GO" id="GO:0008270">
    <property type="term" value="F:zinc ion binding"/>
    <property type="evidence" value="ECO:0007669"/>
    <property type="project" value="InterPro"/>
</dbReference>
<keyword evidence="3" id="KW-0378">Hydrolase</keyword>
<evidence type="ECO:0000313" key="3">
    <source>
        <dbReference type="EMBL" id="TMQ69760.1"/>
    </source>
</evidence>
<gene>
    <name evidence="3" type="ORF">E6K80_10680</name>
</gene>
<keyword evidence="3" id="KW-0255">Endonuclease</keyword>
<dbReference type="SMART" id="SM00507">
    <property type="entry name" value="HNHc"/>
    <property type="match status" value="1"/>
</dbReference>
<keyword evidence="3" id="KW-0540">Nuclease</keyword>
<feature type="domain" description="HNH nuclease" evidence="2">
    <location>
        <begin position="278"/>
        <end position="335"/>
    </location>
</feature>
<organism evidence="3 4">
    <name type="scientific">Eiseniibacteriota bacterium</name>
    <dbReference type="NCBI Taxonomy" id="2212470"/>
    <lineage>
        <taxon>Bacteria</taxon>
        <taxon>Candidatus Eiseniibacteriota</taxon>
    </lineage>
</organism>
<dbReference type="AlphaFoldDB" id="A0A538U1J3"/>
<protein>
    <submittedName>
        <fullName evidence="3">HNH endonuclease</fullName>
    </submittedName>
</protein>
<comment type="caution">
    <text evidence="3">The sequence shown here is derived from an EMBL/GenBank/DDBJ whole genome shotgun (WGS) entry which is preliminary data.</text>
</comment>
<accession>A0A538U1J3</accession>
<dbReference type="Proteomes" id="UP000319836">
    <property type="component" value="Unassembled WGS sequence"/>
</dbReference>
<feature type="compositionally biased region" description="Basic and acidic residues" evidence="1">
    <location>
        <begin position="355"/>
        <end position="375"/>
    </location>
</feature>
<dbReference type="EMBL" id="VBPA01000269">
    <property type="protein sequence ID" value="TMQ69760.1"/>
    <property type="molecule type" value="Genomic_DNA"/>
</dbReference>
<evidence type="ECO:0000313" key="4">
    <source>
        <dbReference type="Proteomes" id="UP000319836"/>
    </source>
</evidence>
<reference evidence="3 4" key="1">
    <citation type="journal article" date="2019" name="Nat. Microbiol.">
        <title>Mediterranean grassland soil C-N compound turnover is dependent on rainfall and depth, and is mediated by genomically divergent microorganisms.</title>
        <authorList>
            <person name="Diamond S."/>
            <person name="Andeer P.F."/>
            <person name="Li Z."/>
            <person name="Crits-Christoph A."/>
            <person name="Burstein D."/>
            <person name="Anantharaman K."/>
            <person name="Lane K.R."/>
            <person name="Thomas B.C."/>
            <person name="Pan C."/>
            <person name="Northen T.R."/>
            <person name="Banfield J.F."/>
        </authorList>
    </citation>
    <scope>NUCLEOTIDE SEQUENCE [LARGE SCALE GENOMIC DNA]</scope>
    <source>
        <strain evidence="3">WS_10</strain>
    </source>
</reference>
<dbReference type="CDD" id="cd00085">
    <property type="entry name" value="HNHc"/>
    <property type="match status" value="1"/>
</dbReference>
<feature type="region of interest" description="Disordered" evidence="1">
    <location>
        <begin position="353"/>
        <end position="375"/>
    </location>
</feature>